<feature type="compositionally biased region" description="Acidic residues" evidence="17">
    <location>
        <begin position="91"/>
        <end position="101"/>
    </location>
</feature>
<protein>
    <recommendedName>
        <fullName evidence="15">E3 ubiquitin protein ligase</fullName>
        <ecNumber evidence="15">2.3.2.27</ecNumber>
    </recommendedName>
</protein>
<feature type="domain" description="RING-type" evidence="18">
    <location>
        <begin position="862"/>
        <end position="900"/>
    </location>
</feature>
<dbReference type="InterPro" id="IPR058643">
    <property type="entry name" value="BRE1-like_CC"/>
</dbReference>
<dbReference type="InterPro" id="IPR018957">
    <property type="entry name" value="Znf_C3HC4_RING-type"/>
</dbReference>
<evidence type="ECO:0000256" key="1">
    <source>
        <dbReference type="ARBA" id="ARBA00000900"/>
    </source>
</evidence>
<comment type="caution">
    <text evidence="19">The sequence shown here is derived from an EMBL/GenBank/DDBJ whole genome shotgun (WGS) entry which is preliminary data.</text>
</comment>
<evidence type="ECO:0000313" key="19">
    <source>
        <dbReference type="EMBL" id="KAK0554295.1"/>
    </source>
</evidence>
<dbReference type="SUPFAM" id="SSF57850">
    <property type="entry name" value="RING/U-box"/>
    <property type="match status" value="1"/>
</dbReference>
<dbReference type="GO" id="GO:0006325">
    <property type="term" value="P:chromatin organization"/>
    <property type="evidence" value="ECO:0007669"/>
    <property type="project" value="UniProtKB-KW"/>
</dbReference>
<evidence type="ECO:0000256" key="7">
    <source>
        <dbReference type="ARBA" id="ARBA00022771"/>
    </source>
</evidence>
<dbReference type="Pfam" id="PF08647">
    <property type="entry name" value="BRE1"/>
    <property type="match status" value="1"/>
</dbReference>
<dbReference type="GO" id="GO:0008270">
    <property type="term" value="F:zinc ion binding"/>
    <property type="evidence" value="ECO:0007669"/>
    <property type="project" value="UniProtKB-KW"/>
</dbReference>
<gene>
    <name evidence="19" type="primary">BRE1</name>
    <name evidence="19" type="ORF">OC846_002178</name>
</gene>
<keyword evidence="19" id="KW-0012">Acyltransferase</keyword>
<dbReference type="GO" id="GO:0016567">
    <property type="term" value="P:protein ubiquitination"/>
    <property type="evidence" value="ECO:0007669"/>
    <property type="project" value="UniProtKB-UniRule"/>
</dbReference>
<feature type="coiled-coil region" evidence="16">
    <location>
        <begin position="741"/>
        <end position="775"/>
    </location>
</feature>
<dbReference type="PROSITE" id="PS00518">
    <property type="entry name" value="ZF_RING_1"/>
    <property type="match status" value="1"/>
</dbReference>
<dbReference type="PANTHER" id="PTHR23163:SF0">
    <property type="entry name" value="E3 UBIQUITIN-PROTEIN LIGASE BRE1"/>
    <property type="match status" value="1"/>
</dbReference>
<feature type="coiled-coil region" evidence="16">
    <location>
        <begin position="593"/>
        <end position="642"/>
    </location>
</feature>
<dbReference type="GO" id="GO:0005634">
    <property type="term" value="C:nucleus"/>
    <property type="evidence" value="ECO:0007669"/>
    <property type="project" value="UniProtKB-SubCell"/>
</dbReference>
<evidence type="ECO:0000256" key="5">
    <source>
        <dbReference type="ARBA" id="ARBA00022679"/>
    </source>
</evidence>
<evidence type="ECO:0000256" key="3">
    <source>
        <dbReference type="ARBA" id="ARBA00004906"/>
    </source>
</evidence>
<feature type="region of interest" description="Disordered" evidence="17">
    <location>
        <begin position="318"/>
        <end position="356"/>
    </location>
</feature>
<evidence type="ECO:0000313" key="20">
    <source>
        <dbReference type="Proteomes" id="UP001176517"/>
    </source>
</evidence>
<keyword evidence="10 15" id="KW-0156">Chromatin regulator</keyword>
<evidence type="ECO:0000256" key="9">
    <source>
        <dbReference type="ARBA" id="ARBA00022833"/>
    </source>
</evidence>
<dbReference type="PROSITE" id="PS50089">
    <property type="entry name" value="ZF_RING_2"/>
    <property type="match status" value="1"/>
</dbReference>
<comment type="similarity">
    <text evidence="4 15">Belongs to the BRE1 family.</text>
</comment>
<dbReference type="EC" id="2.3.2.27" evidence="15"/>
<dbReference type="AlphaFoldDB" id="A0AAN6GU65"/>
<dbReference type="Gene3D" id="3.30.40.10">
    <property type="entry name" value="Zinc/RING finger domain, C3HC4 (zinc finger)"/>
    <property type="match status" value="1"/>
</dbReference>
<keyword evidence="11 15" id="KW-0175">Coiled coil</keyword>
<keyword evidence="5 15" id="KW-0808">Transferase</keyword>
<dbReference type="InterPro" id="IPR013083">
    <property type="entry name" value="Znf_RING/FYVE/PHD"/>
</dbReference>
<proteinExistence type="inferred from homology"/>
<keyword evidence="9 15" id="KW-0862">Zinc</keyword>
<comment type="catalytic activity">
    <reaction evidence="1 15">
        <text>S-ubiquitinyl-[E2 ubiquitin-conjugating enzyme]-L-cysteine + [acceptor protein]-L-lysine = [E2 ubiquitin-conjugating enzyme]-L-cysteine + N(6)-ubiquitinyl-[acceptor protein]-L-lysine.</text>
        <dbReference type="EC" id="2.3.2.27"/>
    </reaction>
</comment>
<dbReference type="GO" id="GO:0061630">
    <property type="term" value="F:ubiquitin protein ligase activity"/>
    <property type="evidence" value="ECO:0007669"/>
    <property type="project" value="UniProtKB-EC"/>
</dbReference>
<evidence type="ECO:0000256" key="6">
    <source>
        <dbReference type="ARBA" id="ARBA00022723"/>
    </source>
</evidence>
<dbReference type="Pfam" id="PF00097">
    <property type="entry name" value="zf-C3HC4"/>
    <property type="match status" value="1"/>
</dbReference>
<keyword evidence="20" id="KW-1185">Reference proteome</keyword>
<feature type="compositionally biased region" description="Basic and acidic residues" evidence="17">
    <location>
        <begin position="296"/>
        <end position="306"/>
    </location>
</feature>
<evidence type="ECO:0000256" key="16">
    <source>
        <dbReference type="SAM" id="Coils"/>
    </source>
</evidence>
<evidence type="ECO:0000256" key="10">
    <source>
        <dbReference type="ARBA" id="ARBA00022853"/>
    </source>
</evidence>
<dbReference type="GO" id="GO:0033503">
    <property type="term" value="C:HULC complex"/>
    <property type="evidence" value="ECO:0007669"/>
    <property type="project" value="TreeGrafter"/>
</dbReference>
<comment type="pathway">
    <text evidence="3 15">Protein modification; protein ubiquitination.</text>
</comment>
<evidence type="ECO:0000256" key="2">
    <source>
        <dbReference type="ARBA" id="ARBA00004123"/>
    </source>
</evidence>
<dbReference type="PANTHER" id="PTHR23163">
    <property type="entry name" value="RING FINGER PROTEIN-RELATED"/>
    <property type="match status" value="1"/>
</dbReference>
<sequence>MSSLTSPVPGDEHRKRRHPDHPDDSDDLDPDRKRPYQPSSSSSSLAAAVVKRELPYDSVRSAGRAGFKLEESDKEPPRGASQSRGRGDADRMDEDEEEEEDKTVVEARLRLDAYRKDAIYRHFLQSKRELERIRDRLSDKEEQLQEAQERIQAFDIFWDTLVEDVRLLFKDDAVLEAQDRKAFLDAIPFTTSPLSQKAFSQTIEARKASLRAVLSRIAAQAAASDAPEVDTLRARCHESASEAAYLKTSLAQAQATADSLEKELSETREALSRAELRADRSQSAAVRSAEMSGQDRAAEEKARAEREALLADVEKLKAERETQRSMPNGADSKGSNGAGATPAEEGSQEEKEAKARAELAERLNEAQKISAKRLDELSKLRSQLADAEGQVYRLRRDVDYPPDSLVRRGELFKSADREVDRQARQVEHINNKYVRARQENEELREKMSRFKEEIQKELQAETVKLRTVVASRDADLARLRKSRDELLAELSERKARDKDKFQSAEDTRRLLAAKEVILGVISNENRAWRLKDAARRGDQAALDQLIQQGPSSGSANEPPTSVEDQLFARLKAAEALAEERQAQIEARALAATEAELASKLAQSQKDLDQLKALLGQVEASDAEAVRARLAEQAEKLAELDRKIVTETTRADAACDDLDKMSQAYDEIAKLAEDKVKHLATLEDRVIRLNTEKSKADNKYFSAMRSKEALEADKKVSARNAERQTAVIQQLAETEKTHTAHVAAMEAELSNVIRARDDLEKRVVELEAKSTKITSESVQVRDQSEKTQQELLKTKKDFHEARDQCFKAEEKVTELSKTTDKMRAERDSAVAAKDKILKRRTVDGAGGGTSNAEAEHLRALLRCSSCKDNFRERIITKCMHTFCSQCIDARIQTRQRKCPHCGIAFAQSDVQILYLQ</sequence>
<evidence type="ECO:0000256" key="11">
    <source>
        <dbReference type="ARBA" id="ARBA00023054"/>
    </source>
</evidence>
<evidence type="ECO:0000256" key="4">
    <source>
        <dbReference type="ARBA" id="ARBA00005555"/>
    </source>
</evidence>
<reference evidence="19" key="1">
    <citation type="journal article" date="2023" name="PhytoFront">
        <title>Draft Genome Resources of Seven Strains of Tilletia horrida, Causal Agent of Kernel Smut of Rice.</title>
        <authorList>
            <person name="Khanal S."/>
            <person name="Antony Babu S."/>
            <person name="Zhou X.G."/>
        </authorList>
    </citation>
    <scope>NUCLEOTIDE SEQUENCE</scope>
    <source>
        <strain evidence="19">TX6</strain>
    </source>
</reference>
<evidence type="ECO:0000259" key="18">
    <source>
        <dbReference type="PROSITE" id="PS50089"/>
    </source>
</evidence>
<comment type="function">
    <text evidence="13">E3 ubiquitin-protein ligase that mediates monoubiquitination of histone H2B to form H2BK123ub1. H2BK123ub1 gives a specific tag for epigenetic transcriptional activation and is also a prerequisite for H3K4me and H3K79me formation.</text>
</comment>
<feature type="compositionally biased region" description="Basic and acidic residues" evidence="17">
    <location>
        <begin position="264"/>
        <end position="280"/>
    </location>
</feature>
<dbReference type="EMBL" id="JAPDMZ010000039">
    <property type="protein sequence ID" value="KAK0554295.1"/>
    <property type="molecule type" value="Genomic_DNA"/>
</dbReference>
<keyword evidence="12 15" id="KW-0539">Nucleus</keyword>
<keyword evidence="8 15" id="KW-0833">Ubl conjugation pathway</keyword>
<comment type="subcellular location">
    <subcellularLocation>
        <location evidence="2 15">Nucleus</location>
    </subcellularLocation>
</comment>
<evidence type="ECO:0000256" key="12">
    <source>
        <dbReference type="ARBA" id="ARBA00023242"/>
    </source>
</evidence>
<evidence type="ECO:0000256" key="8">
    <source>
        <dbReference type="ARBA" id="ARBA00022786"/>
    </source>
</evidence>
<accession>A0AAN6GU65</accession>
<keyword evidence="7 14" id="KW-0863">Zinc-finger</keyword>
<dbReference type="Proteomes" id="UP001176517">
    <property type="component" value="Unassembled WGS sequence"/>
</dbReference>
<organism evidence="19 20">
    <name type="scientific">Tilletia horrida</name>
    <dbReference type="NCBI Taxonomy" id="155126"/>
    <lineage>
        <taxon>Eukaryota</taxon>
        <taxon>Fungi</taxon>
        <taxon>Dikarya</taxon>
        <taxon>Basidiomycota</taxon>
        <taxon>Ustilaginomycotina</taxon>
        <taxon>Exobasidiomycetes</taxon>
        <taxon>Tilletiales</taxon>
        <taxon>Tilletiaceae</taxon>
        <taxon>Tilletia</taxon>
    </lineage>
</organism>
<evidence type="ECO:0000256" key="15">
    <source>
        <dbReference type="RuleBase" id="RU365038"/>
    </source>
</evidence>
<keyword evidence="6 15" id="KW-0479">Metal-binding</keyword>
<dbReference type="Pfam" id="PF26095">
    <property type="entry name" value="CC_Bre1"/>
    <property type="match status" value="1"/>
</dbReference>
<dbReference type="InterPro" id="IPR017907">
    <property type="entry name" value="Znf_RING_CS"/>
</dbReference>
<feature type="region of interest" description="Disordered" evidence="17">
    <location>
        <begin position="1"/>
        <end position="103"/>
    </location>
</feature>
<evidence type="ECO:0000256" key="17">
    <source>
        <dbReference type="SAM" id="MobiDB-lite"/>
    </source>
</evidence>
<dbReference type="SMART" id="SM00184">
    <property type="entry name" value="RING"/>
    <property type="match status" value="1"/>
</dbReference>
<evidence type="ECO:0000256" key="14">
    <source>
        <dbReference type="PROSITE-ProRule" id="PRU00175"/>
    </source>
</evidence>
<name>A0AAN6GU65_9BASI</name>
<dbReference type="InterPro" id="IPR013956">
    <property type="entry name" value="E3_ubiquit_lig_Bre1"/>
</dbReference>
<evidence type="ECO:0000256" key="13">
    <source>
        <dbReference type="ARBA" id="ARBA00059679"/>
    </source>
</evidence>
<dbReference type="CDD" id="cd16499">
    <property type="entry name" value="RING-HC_Bre1-like"/>
    <property type="match status" value="1"/>
</dbReference>
<dbReference type="InterPro" id="IPR001841">
    <property type="entry name" value="Znf_RING"/>
</dbReference>
<feature type="compositionally biased region" description="Basic and acidic residues" evidence="17">
    <location>
        <begin position="67"/>
        <end position="77"/>
    </location>
</feature>
<feature type="coiled-coil region" evidence="16">
    <location>
        <begin position="123"/>
        <end position="150"/>
    </location>
</feature>
<feature type="region of interest" description="Disordered" evidence="17">
    <location>
        <begin position="264"/>
        <end position="306"/>
    </location>
</feature>